<dbReference type="PANTHER" id="PTHR42756:SF1">
    <property type="entry name" value="TRANSCRIPTIONAL REPRESSOR OF EMRAB OPERON"/>
    <property type="match status" value="1"/>
</dbReference>
<proteinExistence type="predicted"/>
<keyword evidence="1" id="KW-0805">Transcription regulation</keyword>
<dbReference type="InterPro" id="IPR036390">
    <property type="entry name" value="WH_DNA-bd_sf"/>
</dbReference>
<dbReference type="Pfam" id="PF12802">
    <property type="entry name" value="MarR_2"/>
    <property type="match status" value="1"/>
</dbReference>
<comment type="caution">
    <text evidence="5">The sequence shown here is derived from an EMBL/GenBank/DDBJ whole genome shotgun (WGS) entry which is preliminary data.</text>
</comment>
<protein>
    <submittedName>
        <fullName evidence="5">MarR family transcriptional regulator</fullName>
    </submittedName>
</protein>
<dbReference type="GO" id="GO:0003700">
    <property type="term" value="F:DNA-binding transcription factor activity"/>
    <property type="evidence" value="ECO:0007669"/>
    <property type="project" value="InterPro"/>
</dbReference>
<dbReference type="GO" id="GO:0003677">
    <property type="term" value="F:DNA binding"/>
    <property type="evidence" value="ECO:0007669"/>
    <property type="project" value="UniProtKB-KW"/>
</dbReference>
<keyword evidence="3" id="KW-0804">Transcription</keyword>
<sequence length="165" mass="18966">MPEDISAEELIFTIRKVGLHLTTQLELCFKEKEISGIQAYFLVYILRHHPKGTFLTELYHEIGVSKPTLSVLIKKLKQKGYLSLEENPEDIRKKKVVPTAKLLEEGETFLRQAGEMESRICSALDAQEKKQLQGLAQKMLEQMVKLEQIETDRRYFKGEKSVATA</sequence>
<evidence type="ECO:0000313" key="6">
    <source>
        <dbReference type="Proteomes" id="UP000824082"/>
    </source>
</evidence>
<name>A0A9D1LJY3_9FIRM</name>
<evidence type="ECO:0000256" key="3">
    <source>
        <dbReference type="ARBA" id="ARBA00023163"/>
    </source>
</evidence>
<dbReference type="Proteomes" id="UP000824082">
    <property type="component" value="Unassembled WGS sequence"/>
</dbReference>
<accession>A0A9D1LJY3</accession>
<reference evidence="5" key="1">
    <citation type="submission" date="2020-10" db="EMBL/GenBank/DDBJ databases">
        <authorList>
            <person name="Gilroy R."/>
        </authorList>
    </citation>
    <scope>NUCLEOTIDE SEQUENCE</scope>
    <source>
        <strain evidence="5">4509</strain>
    </source>
</reference>
<organism evidence="5 6">
    <name type="scientific">Candidatus Egerieicola faecale</name>
    <dbReference type="NCBI Taxonomy" id="2840774"/>
    <lineage>
        <taxon>Bacteria</taxon>
        <taxon>Bacillati</taxon>
        <taxon>Bacillota</taxon>
        <taxon>Clostridia</taxon>
        <taxon>Eubacteriales</taxon>
        <taxon>Oscillospiraceae</taxon>
        <taxon>Oscillospiraceae incertae sedis</taxon>
        <taxon>Candidatus Egerieicola</taxon>
    </lineage>
</organism>
<feature type="domain" description="HTH marR-type" evidence="4">
    <location>
        <begin position="7"/>
        <end position="141"/>
    </location>
</feature>
<evidence type="ECO:0000259" key="4">
    <source>
        <dbReference type="PROSITE" id="PS50995"/>
    </source>
</evidence>
<dbReference type="PROSITE" id="PS50995">
    <property type="entry name" value="HTH_MARR_2"/>
    <property type="match status" value="1"/>
</dbReference>
<dbReference type="SMART" id="SM00347">
    <property type="entry name" value="HTH_MARR"/>
    <property type="match status" value="1"/>
</dbReference>
<dbReference type="PANTHER" id="PTHR42756">
    <property type="entry name" value="TRANSCRIPTIONAL REGULATOR, MARR"/>
    <property type="match status" value="1"/>
</dbReference>
<keyword evidence="2" id="KW-0238">DNA-binding</keyword>
<dbReference type="SUPFAM" id="SSF46785">
    <property type="entry name" value="Winged helix' DNA-binding domain"/>
    <property type="match status" value="1"/>
</dbReference>
<dbReference type="EMBL" id="DVMX01000138">
    <property type="protein sequence ID" value="HIU42340.1"/>
    <property type="molecule type" value="Genomic_DNA"/>
</dbReference>
<reference evidence="5" key="2">
    <citation type="journal article" date="2021" name="PeerJ">
        <title>Extensive microbial diversity within the chicken gut microbiome revealed by metagenomics and culture.</title>
        <authorList>
            <person name="Gilroy R."/>
            <person name="Ravi A."/>
            <person name="Getino M."/>
            <person name="Pursley I."/>
            <person name="Horton D.L."/>
            <person name="Alikhan N.F."/>
            <person name="Baker D."/>
            <person name="Gharbi K."/>
            <person name="Hall N."/>
            <person name="Watson M."/>
            <person name="Adriaenssens E.M."/>
            <person name="Foster-Nyarko E."/>
            <person name="Jarju S."/>
            <person name="Secka A."/>
            <person name="Antonio M."/>
            <person name="Oren A."/>
            <person name="Chaudhuri R.R."/>
            <person name="La Ragione R."/>
            <person name="Hildebrand F."/>
            <person name="Pallen M.J."/>
        </authorList>
    </citation>
    <scope>NUCLEOTIDE SEQUENCE</scope>
    <source>
        <strain evidence="5">4509</strain>
    </source>
</reference>
<evidence type="ECO:0000313" key="5">
    <source>
        <dbReference type="EMBL" id="HIU42340.1"/>
    </source>
</evidence>
<gene>
    <name evidence="5" type="ORF">IAD19_07290</name>
</gene>
<dbReference type="InterPro" id="IPR000835">
    <property type="entry name" value="HTH_MarR-typ"/>
</dbReference>
<dbReference type="InterPro" id="IPR036388">
    <property type="entry name" value="WH-like_DNA-bd_sf"/>
</dbReference>
<dbReference type="AlphaFoldDB" id="A0A9D1LJY3"/>
<evidence type="ECO:0000256" key="1">
    <source>
        <dbReference type="ARBA" id="ARBA00023015"/>
    </source>
</evidence>
<evidence type="ECO:0000256" key="2">
    <source>
        <dbReference type="ARBA" id="ARBA00023125"/>
    </source>
</evidence>
<dbReference type="Gene3D" id="1.10.10.10">
    <property type="entry name" value="Winged helix-like DNA-binding domain superfamily/Winged helix DNA-binding domain"/>
    <property type="match status" value="1"/>
</dbReference>